<dbReference type="Pfam" id="PF00440">
    <property type="entry name" value="TetR_N"/>
    <property type="match status" value="1"/>
</dbReference>
<dbReference type="GO" id="GO:0000976">
    <property type="term" value="F:transcription cis-regulatory region binding"/>
    <property type="evidence" value="ECO:0007669"/>
    <property type="project" value="TreeGrafter"/>
</dbReference>
<reference evidence="6 7" key="1">
    <citation type="submission" date="2019-03" db="EMBL/GenBank/DDBJ databases">
        <title>Genomic Encyclopedia of Type Strains, Phase IV (KMG-IV): sequencing the most valuable type-strain genomes for metagenomic binning, comparative biology and taxonomic classification.</title>
        <authorList>
            <person name="Goeker M."/>
        </authorList>
    </citation>
    <scope>NUCLEOTIDE SEQUENCE [LARGE SCALE GENOMIC DNA]</scope>
    <source>
        <strain evidence="6 7">DSM 45775</strain>
    </source>
</reference>
<keyword evidence="1" id="KW-0805">Transcription regulation</keyword>
<dbReference type="PANTHER" id="PTHR30055:SF151">
    <property type="entry name" value="TRANSCRIPTIONAL REGULATORY PROTEIN"/>
    <property type="match status" value="1"/>
</dbReference>
<keyword evidence="2 4" id="KW-0238">DNA-binding</keyword>
<protein>
    <submittedName>
        <fullName evidence="6">TetR family transcriptional regulator</fullName>
    </submittedName>
</protein>
<evidence type="ECO:0000256" key="3">
    <source>
        <dbReference type="ARBA" id="ARBA00023163"/>
    </source>
</evidence>
<feature type="DNA-binding region" description="H-T-H motif" evidence="4">
    <location>
        <begin position="36"/>
        <end position="55"/>
    </location>
</feature>
<dbReference type="SUPFAM" id="SSF46689">
    <property type="entry name" value="Homeodomain-like"/>
    <property type="match status" value="1"/>
</dbReference>
<evidence type="ECO:0000313" key="6">
    <source>
        <dbReference type="EMBL" id="TDQ62991.1"/>
    </source>
</evidence>
<dbReference type="InterPro" id="IPR001647">
    <property type="entry name" value="HTH_TetR"/>
</dbReference>
<sequence length="230" mass="24392">MPVSPRTRPAKAALSREAVVAAALDVVDEVGFEAASMRRVATALETGPASLYVYVADRRELMAAAHDLALADVEVPTAGDWRARLELLVTRTVAALAAHNDLATAAIAAVPLGPHFLRLNEEMLRLLREGGVDDAACAWAIDLLVQYIASAALEQAAWNRAQRETRATEEAMGADFVGRLDAVYAGLDPAAFPTITALRGLLTAGGGDERDAWKLRVIVDGLLAQSRTPG</sequence>
<proteinExistence type="predicted"/>
<gene>
    <name evidence="6" type="ORF">EV188_102648</name>
</gene>
<evidence type="ECO:0000256" key="2">
    <source>
        <dbReference type="ARBA" id="ARBA00023125"/>
    </source>
</evidence>
<evidence type="ECO:0000313" key="7">
    <source>
        <dbReference type="Proteomes" id="UP000295705"/>
    </source>
</evidence>
<evidence type="ECO:0000256" key="1">
    <source>
        <dbReference type="ARBA" id="ARBA00023015"/>
    </source>
</evidence>
<dbReference type="Gene3D" id="1.10.357.10">
    <property type="entry name" value="Tetracycline Repressor, domain 2"/>
    <property type="match status" value="1"/>
</dbReference>
<dbReference type="PANTHER" id="PTHR30055">
    <property type="entry name" value="HTH-TYPE TRANSCRIPTIONAL REGULATOR RUTR"/>
    <property type="match status" value="1"/>
</dbReference>
<dbReference type="InterPro" id="IPR004111">
    <property type="entry name" value="Repressor_TetR_C"/>
</dbReference>
<dbReference type="Proteomes" id="UP000295705">
    <property type="component" value="Unassembled WGS sequence"/>
</dbReference>
<dbReference type="EMBL" id="SNYO01000002">
    <property type="protein sequence ID" value="TDQ62991.1"/>
    <property type="molecule type" value="Genomic_DNA"/>
</dbReference>
<dbReference type="OrthoDB" id="329481at2"/>
<keyword evidence="3" id="KW-0804">Transcription</keyword>
<dbReference type="GO" id="GO:0045892">
    <property type="term" value="P:negative regulation of DNA-templated transcription"/>
    <property type="evidence" value="ECO:0007669"/>
    <property type="project" value="InterPro"/>
</dbReference>
<feature type="domain" description="HTH tetR-type" evidence="5">
    <location>
        <begin position="13"/>
        <end position="73"/>
    </location>
</feature>
<dbReference type="PROSITE" id="PS50977">
    <property type="entry name" value="HTH_TETR_2"/>
    <property type="match status" value="1"/>
</dbReference>
<dbReference type="Pfam" id="PF02909">
    <property type="entry name" value="TetR_C_1"/>
    <property type="match status" value="1"/>
</dbReference>
<keyword evidence="7" id="KW-1185">Reference proteome</keyword>
<dbReference type="InterPro" id="IPR036271">
    <property type="entry name" value="Tet_transcr_reg_TetR-rel_C_sf"/>
</dbReference>
<evidence type="ECO:0000256" key="4">
    <source>
        <dbReference type="PROSITE-ProRule" id="PRU00335"/>
    </source>
</evidence>
<name>A0A4R6VM31_9PSEU</name>
<dbReference type="InterPro" id="IPR050109">
    <property type="entry name" value="HTH-type_TetR-like_transc_reg"/>
</dbReference>
<comment type="caution">
    <text evidence="6">The sequence shown here is derived from an EMBL/GenBank/DDBJ whole genome shotgun (WGS) entry which is preliminary data.</text>
</comment>
<evidence type="ECO:0000259" key="5">
    <source>
        <dbReference type="PROSITE" id="PS50977"/>
    </source>
</evidence>
<dbReference type="GO" id="GO:0003700">
    <property type="term" value="F:DNA-binding transcription factor activity"/>
    <property type="evidence" value="ECO:0007669"/>
    <property type="project" value="TreeGrafter"/>
</dbReference>
<organism evidence="6 7">
    <name type="scientific">Actinomycetospora succinea</name>
    <dbReference type="NCBI Taxonomy" id="663603"/>
    <lineage>
        <taxon>Bacteria</taxon>
        <taxon>Bacillati</taxon>
        <taxon>Actinomycetota</taxon>
        <taxon>Actinomycetes</taxon>
        <taxon>Pseudonocardiales</taxon>
        <taxon>Pseudonocardiaceae</taxon>
        <taxon>Actinomycetospora</taxon>
    </lineage>
</organism>
<dbReference type="InterPro" id="IPR009057">
    <property type="entry name" value="Homeodomain-like_sf"/>
</dbReference>
<dbReference type="AlphaFoldDB" id="A0A4R6VM31"/>
<accession>A0A4R6VM31</accession>
<dbReference type="RefSeq" id="WP_133825982.1">
    <property type="nucleotide sequence ID" value="NZ_BAABHR010000053.1"/>
</dbReference>
<dbReference type="SUPFAM" id="SSF48498">
    <property type="entry name" value="Tetracyclin repressor-like, C-terminal domain"/>
    <property type="match status" value="1"/>
</dbReference>